<evidence type="ECO:0000313" key="1">
    <source>
        <dbReference type="EMBL" id="MCR6096713.1"/>
    </source>
</evidence>
<dbReference type="EMBL" id="JABXYM010000001">
    <property type="protein sequence ID" value="MCR6096713.1"/>
    <property type="molecule type" value="Genomic_DNA"/>
</dbReference>
<protein>
    <submittedName>
        <fullName evidence="1">Uncharacterized protein</fullName>
    </submittedName>
</protein>
<comment type="caution">
    <text evidence="1">The sequence shown here is derived from an EMBL/GenBank/DDBJ whole genome shotgun (WGS) entry which is preliminary data.</text>
</comment>
<gene>
    <name evidence="1" type="ORF">HXA33_09100</name>
</gene>
<dbReference type="AlphaFoldDB" id="A0A9Q4B1M7"/>
<sequence>MPERVTGFILEGVGSIESIRCQIVIWLSIFSVVPCYRCFPLPFFL</sequence>
<keyword evidence="2" id="KW-1185">Reference proteome</keyword>
<proteinExistence type="predicted"/>
<organism evidence="1 2">
    <name type="scientific">Salipaludibacillus agaradhaerens</name>
    <name type="common">Bacillus agaradhaerens</name>
    <dbReference type="NCBI Taxonomy" id="76935"/>
    <lineage>
        <taxon>Bacteria</taxon>
        <taxon>Bacillati</taxon>
        <taxon>Bacillota</taxon>
        <taxon>Bacilli</taxon>
        <taxon>Bacillales</taxon>
        <taxon>Bacillaceae</taxon>
    </lineage>
</organism>
<evidence type="ECO:0000313" key="2">
    <source>
        <dbReference type="Proteomes" id="UP001057753"/>
    </source>
</evidence>
<dbReference type="Proteomes" id="UP001057753">
    <property type="component" value="Unassembled WGS sequence"/>
</dbReference>
<name>A0A9Q4B1M7_SALAG</name>
<reference evidence="1" key="1">
    <citation type="submission" date="2020-06" db="EMBL/GenBank/DDBJ databases">
        <title>Insight into the genomes of haloalkaliphilic bacilli from Kenyan soda lakes.</title>
        <authorList>
            <person name="Mwirichia R."/>
            <person name="Villamizar G.C."/>
            <person name="Poehlein A."/>
            <person name="Mugweru J."/>
            <person name="Kipnyargis A."/>
            <person name="Kiplimo D."/>
            <person name="Orwa P."/>
            <person name="Daniel R."/>
        </authorList>
    </citation>
    <scope>NUCLEOTIDE SEQUENCE</scope>
    <source>
        <strain evidence="1">B1096_S55</strain>
    </source>
</reference>
<accession>A0A9Q4B1M7</accession>